<accession>X7EHF9</accession>
<evidence type="ECO:0000313" key="3">
    <source>
        <dbReference type="Proteomes" id="UP000022447"/>
    </source>
</evidence>
<name>X7EHF9_9RHOB</name>
<evidence type="ECO:0000313" key="2">
    <source>
        <dbReference type="EMBL" id="ETX15347.1"/>
    </source>
</evidence>
<dbReference type="PANTHER" id="PTHR44051">
    <property type="entry name" value="GLUTATHIONE S-TRANSFERASE-RELATED"/>
    <property type="match status" value="1"/>
</dbReference>
<dbReference type="Gene3D" id="1.20.1050.10">
    <property type="match status" value="1"/>
</dbReference>
<keyword evidence="3" id="KW-1185">Reference proteome</keyword>
<dbReference type="SUPFAM" id="SSF52833">
    <property type="entry name" value="Thioredoxin-like"/>
    <property type="match status" value="1"/>
</dbReference>
<dbReference type="Pfam" id="PF13410">
    <property type="entry name" value="GST_C_2"/>
    <property type="match status" value="1"/>
</dbReference>
<protein>
    <submittedName>
        <fullName evidence="2">Glutathione S-transferase</fullName>
    </submittedName>
</protein>
<dbReference type="OrthoDB" id="9810080at2"/>
<dbReference type="InterPro" id="IPR004045">
    <property type="entry name" value="Glutathione_S-Trfase_N"/>
</dbReference>
<dbReference type="STRING" id="1449350.OCH239_16085"/>
<evidence type="ECO:0000259" key="1">
    <source>
        <dbReference type="PROSITE" id="PS50404"/>
    </source>
</evidence>
<gene>
    <name evidence="2" type="ORF">OCH239_16085</name>
</gene>
<dbReference type="Pfam" id="PF13409">
    <property type="entry name" value="GST_N_2"/>
    <property type="match status" value="1"/>
</dbReference>
<dbReference type="InterPro" id="IPR036282">
    <property type="entry name" value="Glutathione-S-Trfase_C_sf"/>
</dbReference>
<dbReference type="GO" id="GO:0016740">
    <property type="term" value="F:transferase activity"/>
    <property type="evidence" value="ECO:0007669"/>
    <property type="project" value="UniProtKB-KW"/>
</dbReference>
<dbReference type="eggNOG" id="COG0625">
    <property type="taxonomic scope" value="Bacteria"/>
</dbReference>
<dbReference type="EMBL" id="JALZ01000005">
    <property type="protein sequence ID" value="ETX15347.1"/>
    <property type="molecule type" value="Genomic_DNA"/>
</dbReference>
<dbReference type="SUPFAM" id="SSF47616">
    <property type="entry name" value="GST C-terminal domain-like"/>
    <property type="match status" value="1"/>
</dbReference>
<dbReference type="PATRIC" id="fig|1449350.3.peg.1337"/>
<dbReference type="InterPro" id="IPR040079">
    <property type="entry name" value="Glutathione_S-Trfase"/>
</dbReference>
<sequence length="203" mass="21814">MAETILWGHRDSGHAVKVALALRLAGLPHRTEVVDIWAARETRPAAFLALSPLGQVPVLELDGEPLVQSGAILLELAQRFGCLGGESASGLRRGRQLCLWEANRIGMCLPQLIEARRPGGDVFPEGAVDWLAARYAADAAQFDALLGTEPFFHGQAPGVGDCAIWGYVRWTRKAGMEPSSAMARWLDRMDALPETGEAAAAFG</sequence>
<dbReference type="SFLD" id="SFLDS00019">
    <property type="entry name" value="Glutathione_Transferase_(cytos"/>
    <property type="match status" value="1"/>
</dbReference>
<dbReference type="Gene3D" id="3.40.30.10">
    <property type="entry name" value="Glutaredoxin"/>
    <property type="match status" value="1"/>
</dbReference>
<dbReference type="PANTHER" id="PTHR44051:SF8">
    <property type="entry name" value="GLUTATHIONE S-TRANSFERASE GSTA"/>
    <property type="match status" value="1"/>
</dbReference>
<feature type="domain" description="GST N-terminal" evidence="1">
    <location>
        <begin position="2"/>
        <end position="84"/>
    </location>
</feature>
<dbReference type="InterPro" id="IPR036249">
    <property type="entry name" value="Thioredoxin-like_sf"/>
</dbReference>
<organism evidence="2 3">
    <name type="scientific">Roseivivax halodurans JCM 10272</name>
    <dbReference type="NCBI Taxonomy" id="1449350"/>
    <lineage>
        <taxon>Bacteria</taxon>
        <taxon>Pseudomonadati</taxon>
        <taxon>Pseudomonadota</taxon>
        <taxon>Alphaproteobacteria</taxon>
        <taxon>Rhodobacterales</taxon>
        <taxon>Roseobacteraceae</taxon>
        <taxon>Roseivivax</taxon>
    </lineage>
</organism>
<proteinExistence type="predicted"/>
<dbReference type="AlphaFoldDB" id="X7EHF9"/>
<reference evidence="2 3" key="1">
    <citation type="submission" date="2014-01" db="EMBL/GenBank/DDBJ databases">
        <title>Roseivivax halodurans JCM 10272 Genome Sequencing.</title>
        <authorList>
            <person name="Lai Q."/>
            <person name="Li G."/>
            <person name="Shao Z."/>
        </authorList>
    </citation>
    <scope>NUCLEOTIDE SEQUENCE [LARGE SCALE GENOMIC DNA]</scope>
    <source>
        <strain evidence="2 3">JCM 10272</strain>
    </source>
</reference>
<keyword evidence="2" id="KW-0808">Transferase</keyword>
<dbReference type="Proteomes" id="UP000022447">
    <property type="component" value="Unassembled WGS sequence"/>
</dbReference>
<dbReference type="PROSITE" id="PS50404">
    <property type="entry name" value="GST_NTER"/>
    <property type="match status" value="1"/>
</dbReference>
<dbReference type="RefSeq" id="WP_037260097.1">
    <property type="nucleotide sequence ID" value="NZ_JALZ01000005.1"/>
</dbReference>
<comment type="caution">
    <text evidence="2">The sequence shown here is derived from an EMBL/GenBank/DDBJ whole genome shotgun (WGS) entry which is preliminary data.</text>
</comment>